<dbReference type="Proteomes" id="UP001151760">
    <property type="component" value="Unassembled WGS sequence"/>
</dbReference>
<sequence>MAYSDKYKKILDGIIMNKIKLDGEIKKEEEEAIKQVKGEALKEKEDPRAFSIPIRLEAKIKLNDLADTDTDIDVMPYRIHAKLGREDVKKCQPGNYHAKPFKGRTYGSSEGCSSDSDDEEDYDIQRNNFGALMYRPKPAKYLNCNDPMDQALALQEVINPFRKICVWKKVVGFLRSLPVPLQHMEWKPNYKGNFCKKEERDGQWHAEIRLTDPYGNSIGTHDDEAGSSSSRPKSARITKNVEEALMGRVLHEFLLVNEMGSNAVLFTSNAWKRAFDINEPIYIELCYDFYATFEFDEAVADDELMTKKSIKFRQCGKAYAMSLRCDDDFSADQYWLNISSEETLTLSRSSVMTRTLDANILRELIGSNGRLIPEDIAPSIPRVATPRAPHPTTSDLVLEHIASHYGFTLRDPYNPPNYFEQQQQHDDQE</sequence>
<reference evidence="2" key="2">
    <citation type="submission" date="2022-01" db="EMBL/GenBank/DDBJ databases">
        <authorList>
            <person name="Yamashiro T."/>
            <person name="Shiraishi A."/>
            <person name="Satake H."/>
            <person name="Nakayama K."/>
        </authorList>
    </citation>
    <scope>NUCLEOTIDE SEQUENCE</scope>
</reference>
<name>A0ABQ4ZFT1_9ASTR</name>
<evidence type="ECO:0000313" key="3">
    <source>
        <dbReference type="Proteomes" id="UP001151760"/>
    </source>
</evidence>
<gene>
    <name evidence="2" type="ORF">Tco_0771719</name>
</gene>
<dbReference type="EMBL" id="BQNB010011323">
    <property type="protein sequence ID" value="GJS89083.1"/>
    <property type="molecule type" value="Genomic_DNA"/>
</dbReference>
<evidence type="ECO:0000313" key="2">
    <source>
        <dbReference type="EMBL" id="GJS89083.1"/>
    </source>
</evidence>
<keyword evidence="3" id="KW-1185">Reference proteome</keyword>
<protein>
    <submittedName>
        <fullName evidence="2">Uncharacterized protein</fullName>
    </submittedName>
</protein>
<reference evidence="2" key="1">
    <citation type="journal article" date="2022" name="Int. J. Mol. Sci.">
        <title>Draft Genome of Tanacetum Coccineum: Genomic Comparison of Closely Related Tanacetum-Family Plants.</title>
        <authorList>
            <person name="Yamashiro T."/>
            <person name="Shiraishi A."/>
            <person name="Nakayama K."/>
            <person name="Satake H."/>
        </authorList>
    </citation>
    <scope>NUCLEOTIDE SEQUENCE</scope>
</reference>
<evidence type="ECO:0000256" key="1">
    <source>
        <dbReference type="SAM" id="MobiDB-lite"/>
    </source>
</evidence>
<organism evidence="2 3">
    <name type="scientific">Tanacetum coccineum</name>
    <dbReference type="NCBI Taxonomy" id="301880"/>
    <lineage>
        <taxon>Eukaryota</taxon>
        <taxon>Viridiplantae</taxon>
        <taxon>Streptophyta</taxon>
        <taxon>Embryophyta</taxon>
        <taxon>Tracheophyta</taxon>
        <taxon>Spermatophyta</taxon>
        <taxon>Magnoliopsida</taxon>
        <taxon>eudicotyledons</taxon>
        <taxon>Gunneridae</taxon>
        <taxon>Pentapetalae</taxon>
        <taxon>asterids</taxon>
        <taxon>campanulids</taxon>
        <taxon>Asterales</taxon>
        <taxon>Asteraceae</taxon>
        <taxon>Asteroideae</taxon>
        <taxon>Anthemideae</taxon>
        <taxon>Anthemidinae</taxon>
        <taxon>Tanacetum</taxon>
    </lineage>
</organism>
<comment type="caution">
    <text evidence="2">The sequence shown here is derived from an EMBL/GenBank/DDBJ whole genome shotgun (WGS) entry which is preliminary data.</text>
</comment>
<accession>A0ABQ4ZFT1</accession>
<feature type="region of interest" description="Disordered" evidence="1">
    <location>
        <begin position="212"/>
        <end position="234"/>
    </location>
</feature>
<proteinExistence type="predicted"/>